<evidence type="ECO:0000259" key="2">
    <source>
        <dbReference type="SMART" id="SM00867"/>
    </source>
</evidence>
<evidence type="ECO:0000256" key="1">
    <source>
        <dbReference type="ARBA" id="ARBA00008812"/>
    </source>
</evidence>
<comment type="caution">
    <text evidence="3">The sequence shown here is derived from an EMBL/GenBank/DDBJ whole genome shotgun (WGS) entry which is preliminary data.</text>
</comment>
<dbReference type="AlphaFoldDB" id="A0A4R3ZXH8"/>
<gene>
    <name evidence="3" type="ORF">EDD19_10435</name>
</gene>
<evidence type="ECO:0000313" key="4">
    <source>
        <dbReference type="Proteomes" id="UP000295805"/>
    </source>
</evidence>
<feature type="domain" description="Lipid/polyisoprenoid-binding YceI-like" evidence="2">
    <location>
        <begin position="58"/>
        <end position="230"/>
    </location>
</feature>
<dbReference type="SMART" id="SM00867">
    <property type="entry name" value="YceI"/>
    <property type="match status" value="1"/>
</dbReference>
<dbReference type="InterPro" id="IPR036761">
    <property type="entry name" value="TTHA0802/YceI-like_sf"/>
</dbReference>
<dbReference type="InterPro" id="IPR007372">
    <property type="entry name" value="Lipid/polyisoprenoid-bd_YceI"/>
</dbReference>
<proteinExistence type="inferred from homology"/>
<comment type="similarity">
    <text evidence="1">Belongs to the UPF0312 family.</text>
</comment>
<organism evidence="3 4">
    <name type="scientific">Dietzia cinnamea</name>
    <dbReference type="NCBI Taxonomy" id="321318"/>
    <lineage>
        <taxon>Bacteria</taxon>
        <taxon>Bacillati</taxon>
        <taxon>Actinomycetota</taxon>
        <taxon>Actinomycetes</taxon>
        <taxon>Mycobacteriales</taxon>
        <taxon>Dietziaceae</taxon>
        <taxon>Dietzia</taxon>
    </lineage>
</organism>
<dbReference type="Gene3D" id="2.40.128.110">
    <property type="entry name" value="Lipid/polyisoprenoid-binding, YceI-like"/>
    <property type="match status" value="1"/>
</dbReference>
<reference evidence="3 4" key="1">
    <citation type="submission" date="2019-03" db="EMBL/GenBank/DDBJ databases">
        <title>Root nodule microbial communities of legume samples collected from USA, Mexico and Botswana.</title>
        <authorList>
            <person name="Hirsch A."/>
        </authorList>
    </citation>
    <scope>NUCLEOTIDE SEQUENCE [LARGE SCALE GENOMIC DNA]</scope>
    <source>
        <strain evidence="3 4">55</strain>
    </source>
</reference>
<name>A0A4R3ZXH8_9ACTN</name>
<dbReference type="Proteomes" id="UP000295805">
    <property type="component" value="Unassembled WGS sequence"/>
</dbReference>
<dbReference type="Pfam" id="PF04264">
    <property type="entry name" value="YceI"/>
    <property type="match status" value="1"/>
</dbReference>
<dbReference type="EMBL" id="SMCX01000004">
    <property type="protein sequence ID" value="TCW25316.1"/>
    <property type="molecule type" value="Genomic_DNA"/>
</dbReference>
<accession>A0A4R3ZXH8</accession>
<dbReference type="SUPFAM" id="SSF101874">
    <property type="entry name" value="YceI-like"/>
    <property type="match status" value="1"/>
</dbReference>
<dbReference type="PANTHER" id="PTHR34406">
    <property type="entry name" value="PROTEIN YCEI"/>
    <property type="match status" value="1"/>
</dbReference>
<evidence type="ECO:0000313" key="3">
    <source>
        <dbReference type="EMBL" id="TCW25316.1"/>
    </source>
</evidence>
<dbReference type="PANTHER" id="PTHR34406:SF1">
    <property type="entry name" value="PROTEIN YCEI"/>
    <property type="match status" value="1"/>
</dbReference>
<sequence length="232" mass="23902">MLVGMRKLLWVVGALAVVLVVVLAAPFVYKAARGGDDTAPTVIDVEAADAAATDLDGTWVVVPGEPPNGTVAGYTVDEMLRGEPVTVVGTTNKVSGEAVIAEGVLETGRFEVDMGGLSTDIGARDEMARSADILDVAGHPVSTLEVADPVDLGAVPDDGTTATVPMQVNLTVKGTTVRTPVEVTVLRSGDRIIASGSIPVTWTDLGVEPPSLGFVTVAPDGTVDFRVALEKR</sequence>
<protein>
    <submittedName>
        <fullName evidence="3">Polyisoprenoid-binding protein YceI</fullName>
    </submittedName>
</protein>